<accession>A0A7J5BZX7</accession>
<comment type="caution">
    <text evidence="3">The sequence shown here is derived from an EMBL/GenBank/DDBJ whole genome shotgun (WGS) entry which is preliminary data.</text>
</comment>
<dbReference type="InterPro" id="IPR053883">
    <property type="entry name" value="DUF3097_N"/>
</dbReference>
<organism evidence="3 4">
    <name type="scientific">Pseudoclavibacter chungangensis</name>
    <dbReference type="NCBI Taxonomy" id="587635"/>
    <lineage>
        <taxon>Bacteria</taxon>
        <taxon>Bacillati</taxon>
        <taxon>Actinomycetota</taxon>
        <taxon>Actinomycetes</taxon>
        <taxon>Micrococcales</taxon>
        <taxon>Microbacteriaceae</taxon>
        <taxon>Pseudoclavibacter</taxon>
    </lineage>
</organism>
<name>A0A7J5BZX7_9MICO</name>
<dbReference type="InterPro" id="IPR021447">
    <property type="entry name" value="DUF3097_C"/>
</dbReference>
<gene>
    <name evidence="3" type="ORF">F8O01_03935</name>
</gene>
<dbReference type="AlphaFoldDB" id="A0A7J5BZX7"/>
<proteinExistence type="predicted"/>
<reference evidence="3 4" key="1">
    <citation type="submission" date="2019-09" db="EMBL/GenBank/DDBJ databases">
        <title>Phylogeny of genus Pseudoclavibacter and closely related genus.</title>
        <authorList>
            <person name="Li Y."/>
        </authorList>
    </citation>
    <scope>NUCLEOTIDE SEQUENCE [LARGE SCALE GENOMIC DNA]</scope>
    <source>
        <strain evidence="3 4">DSM 23821</strain>
    </source>
</reference>
<evidence type="ECO:0000259" key="1">
    <source>
        <dbReference type="Pfam" id="PF11296"/>
    </source>
</evidence>
<dbReference type="EMBL" id="WBJZ01000004">
    <property type="protein sequence ID" value="KAB1660086.1"/>
    <property type="molecule type" value="Genomic_DNA"/>
</dbReference>
<evidence type="ECO:0000313" key="4">
    <source>
        <dbReference type="Proteomes" id="UP000467240"/>
    </source>
</evidence>
<dbReference type="Pfam" id="PF11296">
    <property type="entry name" value="DUF3097_C"/>
    <property type="match status" value="1"/>
</dbReference>
<sequence>MRDDRYDGDPVAAMGREARTPARPRELPMAKGLWLEEPATGFYGQLVGADRVTIALRDFDGQVRRFERGGVFVHEDVAVRLVAPVTATPTGHARSASGSFHVADAPARVAREGRIFVEGKHDAELVEKVWGHDLRIEGVVVEFLQGADHLDAVLDVFGPTRERRVGVLLDHLVPGSKESRLAEAAVRGRGPDALLVVGHPYVDVWQSVRPARLGLERWPVIPRGQSWKHGIVRALGWPAEDQADIARAWQRILGRVRDYRDLEPSFLGRVEELIDFVTA</sequence>
<feature type="domain" description="DUF3097" evidence="1">
    <location>
        <begin position="114"/>
        <end position="278"/>
    </location>
</feature>
<dbReference type="OrthoDB" id="3398606at2"/>
<evidence type="ECO:0000313" key="3">
    <source>
        <dbReference type="EMBL" id="KAB1660086.1"/>
    </source>
</evidence>
<evidence type="ECO:0000259" key="2">
    <source>
        <dbReference type="Pfam" id="PF22845"/>
    </source>
</evidence>
<feature type="domain" description="DUF3097" evidence="2">
    <location>
        <begin position="26"/>
        <end position="84"/>
    </location>
</feature>
<keyword evidence="4" id="KW-1185">Reference proteome</keyword>
<dbReference type="Proteomes" id="UP000467240">
    <property type="component" value="Unassembled WGS sequence"/>
</dbReference>
<protein>
    <submittedName>
        <fullName evidence="3">DUF3097 family protein</fullName>
    </submittedName>
</protein>
<dbReference type="Pfam" id="PF22845">
    <property type="entry name" value="DUF3097_N"/>
    <property type="match status" value="1"/>
</dbReference>
<dbReference type="RefSeq" id="WP_158039582.1">
    <property type="nucleotide sequence ID" value="NZ_JACCFV010000001.1"/>
</dbReference>